<reference evidence="3" key="2">
    <citation type="submission" date="2015-01" db="EMBL/GenBank/DDBJ databases">
        <title>Evolutionary Origins and Diversification of the Mycorrhizal Mutualists.</title>
        <authorList>
            <consortium name="DOE Joint Genome Institute"/>
            <consortium name="Mycorrhizal Genomics Consortium"/>
            <person name="Kohler A."/>
            <person name="Kuo A."/>
            <person name="Nagy L.G."/>
            <person name="Floudas D."/>
            <person name="Copeland A."/>
            <person name="Barry K.W."/>
            <person name="Cichocki N."/>
            <person name="Veneault-Fourrey C."/>
            <person name="LaButti K."/>
            <person name="Lindquist E.A."/>
            <person name="Lipzen A."/>
            <person name="Lundell T."/>
            <person name="Morin E."/>
            <person name="Murat C."/>
            <person name="Riley R."/>
            <person name="Ohm R."/>
            <person name="Sun H."/>
            <person name="Tunlid A."/>
            <person name="Henrissat B."/>
            <person name="Grigoriev I.V."/>
            <person name="Hibbett D.S."/>
            <person name="Martin F."/>
        </authorList>
    </citation>
    <scope>NUCLEOTIDE SEQUENCE [LARGE SCALE GENOMIC DNA]</scope>
    <source>
        <strain evidence="3">441</strain>
    </source>
</reference>
<proteinExistence type="predicted"/>
<dbReference type="HOGENOM" id="CLU_2961728_0_0_1"/>
<feature type="chain" id="PRO_5002217812" evidence="1">
    <location>
        <begin position="29"/>
        <end position="59"/>
    </location>
</feature>
<evidence type="ECO:0000313" key="3">
    <source>
        <dbReference type="Proteomes" id="UP000054018"/>
    </source>
</evidence>
<reference evidence="2 3" key="1">
    <citation type="submission" date="2014-04" db="EMBL/GenBank/DDBJ databases">
        <authorList>
            <consortium name="DOE Joint Genome Institute"/>
            <person name="Kuo A."/>
            <person name="Kohler A."/>
            <person name="Costa M.D."/>
            <person name="Nagy L.G."/>
            <person name="Floudas D."/>
            <person name="Copeland A."/>
            <person name="Barry K.W."/>
            <person name="Cichocki N."/>
            <person name="Veneault-Fourrey C."/>
            <person name="LaButti K."/>
            <person name="Lindquist E.A."/>
            <person name="Lipzen A."/>
            <person name="Lundell T."/>
            <person name="Morin E."/>
            <person name="Murat C."/>
            <person name="Sun H."/>
            <person name="Tunlid A."/>
            <person name="Henrissat B."/>
            <person name="Grigoriev I.V."/>
            <person name="Hibbett D.S."/>
            <person name="Martin F."/>
            <person name="Nordberg H.P."/>
            <person name="Cantor M.N."/>
            <person name="Hua S.X."/>
        </authorList>
    </citation>
    <scope>NUCLEOTIDE SEQUENCE [LARGE SCALE GENOMIC DNA]</scope>
    <source>
        <strain evidence="2 3">441</strain>
    </source>
</reference>
<dbReference type="Proteomes" id="UP000054018">
    <property type="component" value="Unassembled WGS sequence"/>
</dbReference>
<dbReference type="AlphaFoldDB" id="A0A0C9YWM2"/>
<protein>
    <submittedName>
        <fullName evidence="2">Uncharacterized protein</fullName>
    </submittedName>
</protein>
<gene>
    <name evidence="2" type="ORF">PISMIDRAFT_687904</name>
</gene>
<evidence type="ECO:0000256" key="1">
    <source>
        <dbReference type="SAM" id="SignalP"/>
    </source>
</evidence>
<keyword evidence="1" id="KW-0732">Signal</keyword>
<evidence type="ECO:0000313" key="2">
    <source>
        <dbReference type="EMBL" id="KIK14537.1"/>
    </source>
</evidence>
<sequence>MASIRGDHRNCTLLLYEISLCWLGPLWAGDEKVQQNAQFGADIIHPSLSGIFHSILILR</sequence>
<accession>A0A0C9YWM2</accession>
<keyword evidence="3" id="KW-1185">Reference proteome</keyword>
<organism evidence="2 3">
    <name type="scientific">Pisolithus microcarpus 441</name>
    <dbReference type="NCBI Taxonomy" id="765257"/>
    <lineage>
        <taxon>Eukaryota</taxon>
        <taxon>Fungi</taxon>
        <taxon>Dikarya</taxon>
        <taxon>Basidiomycota</taxon>
        <taxon>Agaricomycotina</taxon>
        <taxon>Agaricomycetes</taxon>
        <taxon>Agaricomycetidae</taxon>
        <taxon>Boletales</taxon>
        <taxon>Sclerodermatineae</taxon>
        <taxon>Pisolithaceae</taxon>
        <taxon>Pisolithus</taxon>
    </lineage>
</organism>
<name>A0A0C9YWM2_9AGAM</name>
<dbReference type="EMBL" id="KN833934">
    <property type="protein sequence ID" value="KIK14537.1"/>
    <property type="molecule type" value="Genomic_DNA"/>
</dbReference>
<feature type="signal peptide" evidence="1">
    <location>
        <begin position="1"/>
        <end position="28"/>
    </location>
</feature>